<dbReference type="Gene3D" id="1.10.490.10">
    <property type="entry name" value="Globins"/>
    <property type="match status" value="1"/>
</dbReference>
<dbReference type="InterPro" id="IPR044398">
    <property type="entry name" value="Globin-sensor_dom"/>
</dbReference>
<evidence type="ECO:0000259" key="11">
    <source>
        <dbReference type="PROSITE" id="PS50887"/>
    </source>
</evidence>
<dbReference type="Pfam" id="PF11563">
    <property type="entry name" value="Protoglobin"/>
    <property type="match status" value="1"/>
</dbReference>
<gene>
    <name evidence="12" type="ORF">HLH33_00680</name>
</gene>
<evidence type="ECO:0000256" key="3">
    <source>
        <dbReference type="ARBA" id="ARBA00015125"/>
    </source>
</evidence>
<dbReference type="InterPro" id="IPR000160">
    <property type="entry name" value="GGDEF_dom"/>
</dbReference>
<evidence type="ECO:0000256" key="4">
    <source>
        <dbReference type="ARBA" id="ARBA00022617"/>
    </source>
</evidence>
<accession>A0A7W4I3C2</accession>
<evidence type="ECO:0000256" key="2">
    <source>
        <dbReference type="ARBA" id="ARBA00012528"/>
    </source>
</evidence>
<comment type="caution">
    <text evidence="12">The sequence shown here is derived from an EMBL/GenBank/DDBJ whole genome shotgun (WGS) entry which is preliminary data.</text>
</comment>
<dbReference type="GO" id="GO:0020037">
    <property type="term" value="F:heme binding"/>
    <property type="evidence" value="ECO:0007669"/>
    <property type="project" value="InterPro"/>
</dbReference>
<dbReference type="GO" id="GO:0005886">
    <property type="term" value="C:plasma membrane"/>
    <property type="evidence" value="ECO:0007669"/>
    <property type="project" value="TreeGrafter"/>
</dbReference>
<dbReference type="GO" id="GO:0043709">
    <property type="term" value="P:cell adhesion involved in single-species biofilm formation"/>
    <property type="evidence" value="ECO:0007669"/>
    <property type="project" value="TreeGrafter"/>
</dbReference>
<dbReference type="GO" id="GO:0019825">
    <property type="term" value="F:oxygen binding"/>
    <property type="evidence" value="ECO:0007669"/>
    <property type="project" value="InterPro"/>
</dbReference>
<feature type="domain" description="GGDEF" evidence="11">
    <location>
        <begin position="326"/>
        <end position="459"/>
    </location>
</feature>
<evidence type="ECO:0000256" key="6">
    <source>
        <dbReference type="ARBA" id="ARBA00022741"/>
    </source>
</evidence>
<dbReference type="CDD" id="cd14757">
    <property type="entry name" value="GS_EcDosC-like_GGDEF"/>
    <property type="match status" value="1"/>
</dbReference>
<dbReference type="Pfam" id="PF00990">
    <property type="entry name" value="GGDEF"/>
    <property type="match status" value="1"/>
</dbReference>
<keyword evidence="4" id="KW-0479">Metal-binding</keyword>
<dbReference type="PROSITE" id="PS50887">
    <property type="entry name" value="GGDEF"/>
    <property type="match status" value="1"/>
</dbReference>
<dbReference type="NCBIfam" id="TIGR00254">
    <property type="entry name" value="GGDEF"/>
    <property type="match status" value="1"/>
</dbReference>
<dbReference type="PANTHER" id="PTHR45138">
    <property type="entry name" value="REGULATORY COMPONENTS OF SENSORY TRANSDUCTION SYSTEM"/>
    <property type="match status" value="1"/>
</dbReference>
<comment type="cofactor">
    <cofactor evidence="1">
        <name>heme</name>
        <dbReference type="ChEBI" id="CHEBI:30413"/>
    </cofactor>
</comment>
<reference evidence="12 13" key="1">
    <citation type="submission" date="2020-04" db="EMBL/GenBank/DDBJ databases">
        <title>Description of novel Gluconacetobacter.</title>
        <authorList>
            <person name="Sombolestani A."/>
        </authorList>
    </citation>
    <scope>NUCLEOTIDE SEQUENCE [LARGE SCALE GENOMIC DNA]</scope>
    <source>
        <strain evidence="12 13">LMG 7603</strain>
    </source>
</reference>
<dbReference type="SMART" id="SM00267">
    <property type="entry name" value="GGDEF"/>
    <property type="match status" value="1"/>
</dbReference>
<keyword evidence="5" id="KW-0808">Transferase</keyword>
<keyword evidence="8" id="KW-0408">Iron</keyword>
<proteinExistence type="predicted"/>
<dbReference type="InterPro" id="IPR039435">
    <property type="entry name" value="DosC_GS"/>
</dbReference>
<evidence type="ECO:0000256" key="9">
    <source>
        <dbReference type="ARBA" id="ARBA00029839"/>
    </source>
</evidence>
<dbReference type="SUPFAM" id="SSF55073">
    <property type="entry name" value="Nucleotide cyclase"/>
    <property type="match status" value="1"/>
</dbReference>
<organism evidence="12 13">
    <name type="scientific">Gluconacetobacter diazotrophicus</name>
    <name type="common">Acetobacter diazotrophicus</name>
    <dbReference type="NCBI Taxonomy" id="33996"/>
    <lineage>
        <taxon>Bacteria</taxon>
        <taxon>Pseudomonadati</taxon>
        <taxon>Pseudomonadota</taxon>
        <taxon>Alphaproteobacteria</taxon>
        <taxon>Acetobacterales</taxon>
        <taxon>Acetobacteraceae</taxon>
        <taxon>Gluconacetobacter</taxon>
    </lineage>
</organism>
<dbReference type="InterPro" id="IPR029787">
    <property type="entry name" value="Nucleotide_cyclase"/>
</dbReference>
<sequence>MMSVAQVAVDAELRRAFTNVPDATRLLVHDVVERLTPALVAAFYDHFTSHPEGQTYLTDPETTERLRGTLMVWMAELFSAAPQHPQRMADSQRHIGRFHARSSIPIHLVSEGVSLVQRTIIHALGHENLTHEELTDAVLYVTNVLTAATGVMTFTYWRQRERAASNDVAYRLFALNQDLSREGEGQKAALLGWSYNVLRSLYVAKTPEDLQTMGLARSEFGLWVTYKVGLLFEGTDISALLTGQIAKVDNELLPAILEDMAAERDISPALAALHAGVTEILSSLEVLFHASRSSNDVEDPLTRVLNRRFLPSIISYELRVAHQTGRPMSVLFLDIDHFKHINDTFGHAAGDSVLQAIARVLEEASRLSDVIFRYGGEEFLVLMGDTDTEQMLIGAERLRQKIENTPIRLPDGNLHQITVSIGAAQYAGHPDYEELLRAADAALYRAKRNGRNRIEVADAPHHTPAPSLEGAS</sequence>
<keyword evidence="4" id="KW-0349">Heme</keyword>
<evidence type="ECO:0000313" key="13">
    <source>
        <dbReference type="Proteomes" id="UP000550787"/>
    </source>
</evidence>
<dbReference type="EC" id="2.7.7.65" evidence="2"/>
<dbReference type="Gene3D" id="3.30.70.270">
    <property type="match status" value="1"/>
</dbReference>
<dbReference type="InterPro" id="IPR050469">
    <property type="entry name" value="Diguanylate_Cyclase"/>
</dbReference>
<dbReference type="InterPro" id="IPR009050">
    <property type="entry name" value="Globin-like_sf"/>
</dbReference>
<evidence type="ECO:0000256" key="1">
    <source>
        <dbReference type="ARBA" id="ARBA00001971"/>
    </source>
</evidence>
<evidence type="ECO:0000256" key="8">
    <source>
        <dbReference type="ARBA" id="ARBA00023004"/>
    </source>
</evidence>
<evidence type="ECO:0000313" key="12">
    <source>
        <dbReference type="EMBL" id="MBB2154834.1"/>
    </source>
</evidence>
<evidence type="ECO:0000256" key="7">
    <source>
        <dbReference type="ARBA" id="ARBA00022842"/>
    </source>
</evidence>
<dbReference type="GO" id="GO:0052621">
    <property type="term" value="F:diguanylate cyclase activity"/>
    <property type="evidence" value="ECO:0007669"/>
    <property type="project" value="UniProtKB-EC"/>
</dbReference>
<dbReference type="UniPathway" id="UPA00599"/>
<dbReference type="CDD" id="cd01949">
    <property type="entry name" value="GGDEF"/>
    <property type="match status" value="1"/>
</dbReference>
<keyword evidence="7" id="KW-0460">Magnesium</keyword>
<dbReference type="PANTHER" id="PTHR45138:SF9">
    <property type="entry name" value="DIGUANYLATE CYCLASE DGCM-RELATED"/>
    <property type="match status" value="1"/>
</dbReference>
<dbReference type="GO" id="GO:0000166">
    <property type="term" value="F:nucleotide binding"/>
    <property type="evidence" value="ECO:0007669"/>
    <property type="project" value="UniProtKB-KW"/>
</dbReference>
<comment type="catalytic activity">
    <reaction evidence="10">
        <text>2 GTP = 3',3'-c-di-GMP + 2 diphosphate</text>
        <dbReference type="Rhea" id="RHEA:24898"/>
        <dbReference type="ChEBI" id="CHEBI:33019"/>
        <dbReference type="ChEBI" id="CHEBI:37565"/>
        <dbReference type="ChEBI" id="CHEBI:58805"/>
        <dbReference type="EC" id="2.7.7.65"/>
    </reaction>
</comment>
<evidence type="ECO:0000256" key="10">
    <source>
        <dbReference type="ARBA" id="ARBA00034247"/>
    </source>
</evidence>
<dbReference type="Proteomes" id="UP000550787">
    <property type="component" value="Unassembled WGS sequence"/>
</dbReference>
<dbReference type="EMBL" id="JABEQG010000001">
    <property type="protein sequence ID" value="MBB2154834.1"/>
    <property type="molecule type" value="Genomic_DNA"/>
</dbReference>
<name>A0A7W4I3C2_GLUDI</name>
<dbReference type="SUPFAM" id="SSF46458">
    <property type="entry name" value="Globin-like"/>
    <property type="match status" value="1"/>
</dbReference>
<protein>
    <recommendedName>
        <fullName evidence="3">Diguanylate cyclase DosC</fullName>
        <ecNumber evidence="2">2.7.7.65</ecNumber>
    </recommendedName>
    <alternativeName>
        <fullName evidence="9">Direct oxygen-sensing cyclase</fullName>
    </alternativeName>
</protein>
<dbReference type="FunFam" id="3.30.70.270:FF:000001">
    <property type="entry name" value="Diguanylate cyclase domain protein"/>
    <property type="match status" value="1"/>
</dbReference>
<dbReference type="InterPro" id="IPR043128">
    <property type="entry name" value="Rev_trsase/Diguanyl_cyclase"/>
</dbReference>
<keyword evidence="6" id="KW-0547">Nucleotide-binding</keyword>
<dbReference type="InterPro" id="IPR012292">
    <property type="entry name" value="Globin/Proto"/>
</dbReference>
<dbReference type="RefSeq" id="WP_012553133.1">
    <property type="nucleotide sequence ID" value="NZ_JABEQG010000001.1"/>
</dbReference>
<dbReference type="GO" id="GO:1902201">
    <property type="term" value="P:negative regulation of bacterial-type flagellum-dependent cell motility"/>
    <property type="evidence" value="ECO:0007669"/>
    <property type="project" value="TreeGrafter"/>
</dbReference>
<evidence type="ECO:0000256" key="5">
    <source>
        <dbReference type="ARBA" id="ARBA00022679"/>
    </source>
</evidence>
<dbReference type="AlphaFoldDB" id="A0A7W4I3C2"/>